<dbReference type="InterPro" id="IPR039650">
    <property type="entry name" value="HdrA-like"/>
</dbReference>
<evidence type="ECO:0000256" key="2">
    <source>
        <dbReference type="ARBA" id="ARBA00022723"/>
    </source>
</evidence>
<gene>
    <name evidence="6" type="ORF">SDC9_53190</name>
</gene>
<dbReference type="AlphaFoldDB" id="A0A644WT82"/>
<keyword evidence="1" id="KW-0004">4Fe-4S</keyword>
<evidence type="ECO:0000256" key="4">
    <source>
        <dbReference type="ARBA" id="ARBA00023004"/>
    </source>
</evidence>
<accession>A0A644WT82</accession>
<dbReference type="PANTHER" id="PTHR43498:SF1">
    <property type="entry name" value="COB--COM HETERODISULFIDE REDUCTASE IRON-SULFUR SUBUNIT A"/>
    <property type="match status" value="1"/>
</dbReference>
<protein>
    <recommendedName>
        <fullName evidence="7">FAD-dependent oxidoreductase</fullName>
    </recommendedName>
</protein>
<dbReference type="InterPro" id="IPR036188">
    <property type="entry name" value="FAD/NAD-bd_sf"/>
</dbReference>
<keyword evidence="4" id="KW-0408">Iron</keyword>
<evidence type="ECO:0008006" key="7">
    <source>
        <dbReference type="Google" id="ProtNLM"/>
    </source>
</evidence>
<keyword evidence="5" id="KW-0411">Iron-sulfur</keyword>
<dbReference type="GO" id="GO:0051539">
    <property type="term" value="F:4 iron, 4 sulfur cluster binding"/>
    <property type="evidence" value="ECO:0007669"/>
    <property type="project" value="UniProtKB-KW"/>
</dbReference>
<dbReference type="PANTHER" id="PTHR43498">
    <property type="entry name" value="FERREDOXIN:COB-COM HETERODISULFIDE REDUCTASE SUBUNIT A"/>
    <property type="match status" value="1"/>
</dbReference>
<dbReference type="Gene3D" id="3.50.50.60">
    <property type="entry name" value="FAD/NAD(P)-binding domain"/>
    <property type="match status" value="1"/>
</dbReference>
<sequence length="456" mass="49277">MRETLHYDVAVIGAGASGIAAAISAAKNGAKTILVESSSVFGGDLLSGLPIDGCRTTAGDWIVGGVAKELFDECNRYNGYVGSIYDRRNICIVMVNPRIMGFSILKKLKEYGVHLLPYSQAVAVNVKDGRITEVEIRNKSNQCNLKASMFIDCTGDGDISYMAGVPYEMGSDDGLLQPMTMVFQIRNINPQEVLQFVLEHPENCGLAENPNSSKTAHELAQELYDLGYPKVFFSSNGPLMKNAIQSGELHSCSMLAFNPNSIDKTVVTVNTTRLVSNDCIGAEELGSSILEFIDQVDDAFSFIVKNIPGCQNAILDGIAPRLGIRESRRILGEYYLTGEEVEQGVKHQDGVCKGGHEIDIHGDKENHYRKTIKDAGSYDIPFGCLIPKGMKNVLMAGRCLSADRIAHSSARVMGTCVAMGQAAGTAAAICIRENNTPTNLSVHELRATLLDQGAIL</sequence>
<keyword evidence="2" id="KW-0479">Metal-binding</keyword>
<reference evidence="6" key="1">
    <citation type="submission" date="2019-08" db="EMBL/GenBank/DDBJ databases">
        <authorList>
            <person name="Kucharzyk K."/>
            <person name="Murdoch R.W."/>
            <person name="Higgins S."/>
            <person name="Loffler F."/>
        </authorList>
    </citation>
    <scope>NUCLEOTIDE SEQUENCE</scope>
</reference>
<keyword evidence="3" id="KW-0560">Oxidoreductase</keyword>
<comment type="caution">
    <text evidence="6">The sequence shown here is derived from an EMBL/GenBank/DDBJ whole genome shotgun (WGS) entry which is preliminary data.</text>
</comment>
<evidence type="ECO:0000256" key="1">
    <source>
        <dbReference type="ARBA" id="ARBA00022485"/>
    </source>
</evidence>
<dbReference type="Pfam" id="PF12831">
    <property type="entry name" value="FAD_oxidored"/>
    <property type="match status" value="1"/>
</dbReference>
<proteinExistence type="predicted"/>
<dbReference type="GO" id="GO:0016491">
    <property type="term" value="F:oxidoreductase activity"/>
    <property type="evidence" value="ECO:0007669"/>
    <property type="project" value="UniProtKB-KW"/>
</dbReference>
<dbReference type="EMBL" id="VSSQ01001276">
    <property type="protein sequence ID" value="MPM06887.1"/>
    <property type="molecule type" value="Genomic_DNA"/>
</dbReference>
<dbReference type="SUPFAM" id="SSF51905">
    <property type="entry name" value="FAD/NAD(P)-binding domain"/>
    <property type="match status" value="1"/>
</dbReference>
<organism evidence="6">
    <name type="scientific">bioreactor metagenome</name>
    <dbReference type="NCBI Taxonomy" id="1076179"/>
    <lineage>
        <taxon>unclassified sequences</taxon>
        <taxon>metagenomes</taxon>
        <taxon>ecological metagenomes</taxon>
    </lineage>
</organism>
<name>A0A644WT82_9ZZZZ</name>
<evidence type="ECO:0000256" key="5">
    <source>
        <dbReference type="ARBA" id="ARBA00023014"/>
    </source>
</evidence>
<evidence type="ECO:0000256" key="3">
    <source>
        <dbReference type="ARBA" id="ARBA00023002"/>
    </source>
</evidence>
<dbReference type="GO" id="GO:0046872">
    <property type="term" value="F:metal ion binding"/>
    <property type="evidence" value="ECO:0007669"/>
    <property type="project" value="UniProtKB-KW"/>
</dbReference>
<evidence type="ECO:0000313" key="6">
    <source>
        <dbReference type="EMBL" id="MPM06887.1"/>
    </source>
</evidence>